<dbReference type="GO" id="GO:0005856">
    <property type="term" value="C:cytoskeleton"/>
    <property type="evidence" value="ECO:0007669"/>
    <property type="project" value="UniProtKB-ARBA"/>
</dbReference>
<dbReference type="InterPro" id="IPR004000">
    <property type="entry name" value="Actin"/>
</dbReference>
<dbReference type="PANTHER" id="PTHR11937">
    <property type="entry name" value="ACTIN"/>
    <property type="match status" value="1"/>
</dbReference>
<dbReference type="AlphaFoldDB" id="A0A6B2LFG5"/>
<dbReference type="FunFam" id="3.30.420.40:FF:000058">
    <property type="entry name" value="Putative actin-related protein 5"/>
    <property type="match status" value="1"/>
</dbReference>
<dbReference type="Pfam" id="PF00022">
    <property type="entry name" value="Actin"/>
    <property type="match status" value="1"/>
</dbReference>
<dbReference type="Gene3D" id="3.30.420.40">
    <property type="match status" value="2"/>
</dbReference>
<evidence type="ECO:0000256" key="1">
    <source>
        <dbReference type="RuleBase" id="RU000487"/>
    </source>
</evidence>
<dbReference type="SMART" id="SM00268">
    <property type="entry name" value="ACTIN"/>
    <property type="match status" value="1"/>
</dbReference>
<protein>
    <recommendedName>
        <fullName evidence="3">Actin</fullName>
    </recommendedName>
</protein>
<dbReference type="Gene3D" id="3.90.640.10">
    <property type="entry name" value="Actin, Chain A, domain 4"/>
    <property type="match status" value="1"/>
</dbReference>
<dbReference type="EMBL" id="GIBP01006562">
    <property type="protein sequence ID" value="NDV35531.1"/>
    <property type="molecule type" value="Transcribed_RNA"/>
</dbReference>
<name>A0A6B2LFG5_9EUKA</name>
<evidence type="ECO:0000313" key="2">
    <source>
        <dbReference type="EMBL" id="NDV35531.1"/>
    </source>
</evidence>
<dbReference type="InterPro" id="IPR043129">
    <property type="entry name" value="ATPase_NBD"/>
</dbReference>
<dbReference type="GO" id="GO:0016192">
    <property type="term" value="P:vesicle-mediated transport"/>
    <property type="evidence" value="ECO:0007669"/>
    <property type="project" value="UniProtKB-ARBA"/>
</dbReference>
<dbReference type="InterPro" id="IPR004001">
    <property type="entry name" value="Actin_CS"/>
</dbReference>
<dbReference type="PROSITE" id="PS00432">
    <property type="entry name" value="ACTINS_2"/>
    <property type="match status" value="1"/>
</dbReference>
<comment type="similarity">
    <text evidence="1">Belongs to the actin family.</text>
</comment>
<dbReference type="PRINTS" id="PR00190">
    <property type="entry name" value="ACTIN"/>
</dbReference>
<organism evidence="2">
    <name type="scientific">Arcella intermedia</name>
    <dbReference type="NCBI Taxonomy" id="1963864"/>
    <lineage>
        <taxon>Eukaryota</taxon>
        <taxon>Amoebozoa</taxon>
        <taxon>Tubulinea</taxon>
        <taxon>Elardia</taxon>
        <taxon>Arcellinida</taxon>
        <taxon>Sphaerothecina</taxon>
        <taxon>Arcellidae</taxon>
        <taxon>Arcella</taxon>
    </lineage>
</organism>
<accession>A0A6B2LFG5</accession>
<proteinExistence type="inferred from homology"/>
<dbReference type="FunFam" id="3.90.640.10:FF:000007">
    <property type="entry name" value="Actin like 7B"/>
    <property type="match status" value="1"/>
</dbReference>
<evidence type="ECO:0008006" key="3">
    <source>
        <dbReference type="Google" id="ProtNLM"/>
    </source>
</evidence>
<reference evidence="2" key="1">
    <citation type="journal article" date="2020" name="J. Eukaryot. Microbiol.">
        <title>De novo Sequencing, Assembly and Annotation of the Transcriptome for the Free-Living Testate Amoeba Arcella intermedia.</title>
        <authorList>
            <person name="Ribeiro G.M."/>
            <person name="Porfirio-Sousa A.L."/>
            <person name="Maurer-Alcala X.X."/>
            <person name="Katz L.A."/>
            <person name="Lahr D.J.G."/>
        </authorList>
    </citation>
    <scope>NUCLEOTIDE SEQUENCE</scope>
</reference>
<sequence length="254" mass="27683">MFETFSVPATYVSVPGVLSLYSSGRTTGVSVDVGDGVYQIVPIYSGYAFPHAIARCDLAGADVTSHLVRSLGTRGYAFDGENASREIARDIKEKLCYVAQDLEEELKNAAMSSEVERTYKLPDGHDISIGCERFLSPEVLFQPSLVGSELLGIHESICGSVMRCDVDVRKDLYGNVVLSGGTSMLDGFGGRIKKEVVSFAPSSVRVYVIAPPERKYGVWIGGSILGSLSTFQQMWISKEEYDESGPYIGIRKCF</sequence>
<dbReference type="SUPFAM" id="SSF53067">
    <property type="entry name" value="Actin-like ATPase domain"/>
    <property type="match status" value="2"/>
</dbReference>